<sequence length="171" mass="19387">MDGEPQSTDDAVSALVDRYGRAIGSFLLRRGADPCEVEDMKQEIFAALVRRSDVHTIDNIEGYLFRTANNILVDRSRRALRRPVLVTGETFDGIPAAVDEISPERIALGRERYRLFVDTLQEMPERQRTIIVLSRIEEFSGREIALQLGISLSLVEKEMHNGLKFLKARLS</sequence>
<dbReference type="NCBIfam" id="TIGR02937">
    <property type="entry name" value="sigma70-ECF"/>
    <property type="match status" value="1"/>
</dbReference>
<comment type="caution">
    <text evidence="8">The sequence shown here is derived from an EMBL/GenBank/DDBJ whole genome shotgun (WGS) entry which is preliminary data.</text>
</comment>
<protein>
    <submittedName>
        <fullName evidence="8">Sigma-70 family RNA polymerase sigma factor</fullName>
    </submittedName>
</protein>
<dbReference type="Gene3D" id="1.10.10.10">
    <property type="entry name" value="Winged helix-like DNA-binding domain superfamily/Winged helix DNA-binding domain"/>
    <property type="match status" value="1"/>
</dbReference>
<accession>A0A6I4UQL4</accession>
<dbReference type="Pfam" id="PF08281">
    <property type="entry name" value="Sigma70_r4_2"/>
    <property type="match status" value="1"/>
</dbReference>
<comment type="similarity">
    <text evidence="1">Belongs to the sigma-70 factor family. ECF subfamily.</text>
</comment>
<dbReference type="InterPro" id="IPR007627">
    <property type="entry name" value="RNA_pol_sigma70_r2"/>
</dbReference>
<evidence type="ECO:0000313" key="9">
    <source>
        <dbReference type="Proteomes" id="UP000469159"/>
    </source>
</evidence>
<dbReference type="InterPro" id="IPR036388">
    <property type="entry name" value="WH-like_DNA-bd_sf"/>
</dbReference>
<dbReference type="InterPro" id="IPR013324">
    <property type="entry name" value="RNA_pol_sigma_r3/r4-like"/>
</dbReference>
<dbReference type="InterPro" id="IPR039425">
    <property type="entry name" value="RNA_pol_sigma-70-like"/>
</dbReference>
<evidence type="ECO:0000313" key="8">
    <source>
        <dbReference type="EMBL" id="MXP41142.1"/>
    </source>
</evidence>
<dbReference type="Pfam" id="PF04542">
    <property type="entry name" value="Sigma70_r2"/>
    <property type="match status" value="1"/>
</dbReference>
<dbReference type="PANTHER" id="PTHR43133:SF8">
    <property type="entry name" value="RNA POLYMERASE SIGMA FACTOR HI_1459-RELATED"/>
    <property type="match status" value="1"/>
</dbReference>
<feature type="domain" description="RNA polymerase sigma-70 region 2" evidence="6">
    <location>
        <begin position="15"/>
        <end position="80"/>
    </location>
</feature>
<name>A0A6I4UQL4_9SPHN</name>
<keyword evidence="2" id="KW-0805">Transcription regulation</keyword>
<evidence type="ECO:0000256" key="5">
    <source>
        <dbReference type="ARBA" id="ARBA00023163"/>
    </source>
</evidence>
<dbReference type="SUPFAM" id="SSF88659">
    <property type="entry name" value="Sigma3 and sigma4 domains of RNA polymerase sigma factors"/>
    <property type="match status" value="1"/>
</dbReference>
<keyword evidence="9" id="KW-1185">Reference proteome</keyword>
<dbReference type="InterPro" id="IPR014284">
    <property type="entry name" value="RNA_pol_sigma-70_dom"/>
</dbReference>
<evidence type="ECO:0000256" key="1">
    <source>
        <dbReference type="ARBA" id="ARBA00010641"/>
    </source>
</evidence>
<dbReference type="SUPFAM" id="SSF88946">
    <property type="entry name" value="Sigma2 domain of RNA polymerase sigma factors"/>
    <property type="match status" value="1"/>
</dbReference>
<dbReference type="GO" id="GO:0016987">
    <property type="term" value="F:sigma factor activity"/>
    <property type="evidence" value="ECO:0007669"/>
    <property type="project" value="UniProtKB-KW"/>
</dbReference>
<dbReference type="Gene3D" id="1.10.1740.10">
    <property type="match status" value="1"/>
</dbReference>
<evidence type="ECO:0000256" key="4">
    <source>
        <dbReference type="ARBA" id="ARBA00023125"/>
    </source>
</evidence>
<keyword evidence="4" id="KW-0238">DNA-binding</keyword>
<dbReference type="PANTHER" id="PTHR43133">
    <property type="entry name" value="RNA POLYMERASE ECF-TYPE SIGMA FACTO"/>
    <property type="match status" value="1"/>
</dbReference>
<evidence type="ECO:0000259" key="7">
    <source>
        <dbReference type="Pfam" id="PF08281"/>
    </source>
</evidence>
<dbReference type="InterPro" id="IPR013325">
    <property type="entry name" value="RNA_pol_sigma_r2"/>
</dbReference>
<dbReference type="GO" id="GO:0003677">
    <property type="term" value="F:DNA binding"/>
    <property type="evidence" value="ECO:0007669"/>
    <property type="project" value="UniProtKB-KW"/>
</dbReference>
<reference evidence="8 9" key="1">
    <citation type="submission" date="2019-12" db="EMBL/GenBank/DDBJ databases">
        <title>Genomic-based taxomic classification of the family Erythrobacteraceae.</title>
        <authorList>
            <person name="Xu L."/>
        </authorList>
    </citation>
    <scope>NUCLEOTIDE SEQUENCE [LARGE SCALE GENOMIC DNA]</scope>
    <source>
        <strain evidence="8 9">MCCC 1K02066</strain>
    </source>
</reference>
<keyword evidence="5" id="KW-0804">Transcription</keyword>
<feature type="domain" description="RNA polymerase sigma factor 70 region 4 type 2" evidence="7">
    <location>
        <begin position="116"/>
        <end position="166"/>
    </location>
</feature>
<keyword evidence="3" id="KW-0731">Sigma factor</keyword>
<dbReference type="AlphaFoldDB" id="A0A6I4UQL4"/>
<dbReference type="GO" id="GO:0006352">
    <property type="term" value="P:DNA-templated transcription initiation"/>
    <property type="evidence" value="ECO:0007669"/>
    <property type="project" value="InterPro"/>
</dbReference>
<gene>
    <name evidence="8" type="ORF">GRI75_05715</name>
</gene>
<dbReference type="EMBL" id="WTYK01000002">
    <property type="protein sequence ID" value="MXP41142.1"/>
    <property type="molecule type" value="Genomic_DNA"/>
</dbReference>
<evidence type="ECO:0000256" key="3">
    <source>
        <dbReference type="ARBA" id="ARBA00023082"/>
    </source>
</evidence>
<evidence type="ECO:0000256" key="2">
    <source>
        <dbReference type="ARBA" id="ARBA00023015"/>
    </source>
</evidence>
<dbReference type="InterPro" id="IPR013249">
    <property type="entry name" value="RNA_pol_sigma70_r4_t2"/>
</dbReference>
<evidence type="ECO:0000259" key="6">
    <source>
        <dbReference type="Pfam" id="PF04542"/>
    </source>
</evidence>
<dbReference type="Proteomes" id="UP000469159">
    <property type="component" value="Unassembled WGS sequence"/>
</dbReference>
<organism evidence="8 9">
    <name type="scientific">Croceibacterium soli</name>
    <dbReference type="NCBI Taxonomy" id="1739690"/>
    <lineage>
        <taxon>Bacteria</taxon>
        <taxon>Pseudomonadati</taxon>
        <taxon>Pseudomonadota</taxon>
        <taxon>Alphaproteobacteria</taxon>
        <taxon>Sphingomonadales</taxon>
        <taxon>Erythrobacteraceae</taxon>
        <taxon>Croceibacterium</taxon>
    </lineage>
</organism>
<proteinExistence type="inferred from homology"/>